<sequence>MLSGPTQAVNRLRPNSNANKGLTTLEVTARKWMKELKGKTSNCSVEEDDKRWGTKKCDGMPYKWKELKKNKVLGFTYPQEKGLDWNLSNKPAISALIKQYPKFKLSHFKKRVSAYYLRLATLLPDRQPKGVHVFHTMQGAPVGNPADEDINDGNNCGYLLDKMIDEDMIVVNADVDVDLDEDNEDASGVWVGGSYFFATSSPAAQSGNPERAVKDLAIEICSELESDLDDRSLVQLIELFNANGKHVHTYVKLSKVREGAQKLWVTNWLKELRVGEAE</sequence>
<reference evidence="2" key="1">
    <citation type="submission" date="2011-04" db="EMBL/GenBank/DDBJ databases">
        <title>Evolution of plant cell wall degrading machinery underlies the functional diversity of forest fungi.</title>
        <authorList>
            <consortium name="US DOE Joint Genome Institute (JGI-PGF)"/>
            <person name="Eastwood D.C."/>
            <person name="Floudas D."/>
            <person name="Binder M."/>
            <person name="Majcherczyk A."/>
            <person name="Schneider P."/>
            <person name="Aerts A."/>
            <person name="Asiegbu F.O."/>
            <person name="Baker S.E."/>
            <person name="Barry K."/>
            <person name="Bendiksby M."/>
            <person name="Blumentritt M."/>
            <person name="Coutinho P.M."/>
            <person name="Cullen D."/>
            <person name="Cullen D."/>
            <person name="Gathman A."/>
            <person name="Goodell B."/>
            <person name="Henrissat B."/>
            <person name="Ihrmark K."/>
            <person name="Kauserud H."/>
            <person name="Kohler A."/>
            <person name="LaButti K."/>
            <person name="Lapidus A."/>
            <person name="Lavin J.L."/>
            <person name="Lee Y.-H."/>
            <person name="Lindquist E."/>
            <person name="Lilly W."/>
            <person name="Lucas S."/>
            <person name="Morin E."/>
            <person name="Murat C."/>
            <person name="Oguiza J.A."/>
            <person name="Park J."/>
            <person name="Pisabarro A.G."/>
            <person name="Riley R."/>
            <person name="Rosling A."/>
            <person name="Salamov A."/>
            <person name="Schmidt O."/>
            <person name="Schmutz J."/>
            <person name="Skrede I."/>
            <person name="Stenlid J."/>
            <person name="Wiebenga A."/>
            <person name="Xie X."/>
            <person name="Kues U."/>
            <person name="Hibbett D.S."/>
            <person name="Hoffmeister D."/>
            <person name="Hogberg N."/>
            <person name="Martin F."/>
            <person name="Grigoriev I.V."/>
            <person name="Watkinson S.C."/>
        </authorList>
    </citation>
    <scope>NUCLEOTIDE SEQUENCE</scope>
    <source>
        <strain evidence="2">S7.9</strain>
    </source>
</reference>
<protein>
    <submittedName>
        <fullName evidence="2">Uncharacterized protein</fullName>
    </submittedName>
</protein>
<dbReference type="EMBL" id="GL945428">
    <property type="protein sequence ID" value="EGO30448.1"/>
    <property type="molecule type" value="Genomic_DNA"/>
</dbReference>
<proteinExistence type="predicted"/>
<dbReference type="KEGG" id="sla:SERLADRAFT_404612"/>
<accession>F8NE66</accession>
<evidence type="ECO:0000313" key="2">
    <source>
        <dbReference type="EMBL" id="EGO30448.1"/>
    </source>
</evidence>
<evidence type="ECO:0000256" key="1">
    <source>
        <dbReference type="SAM" id="MobiDB-lite"/>
    </source>
</evidence>
<dbReference type="AlphaFoldDB" id="F8NE66"/>
<dbReference type="HOGENOM" id="CLU_1001717_0_0_1"/>
<dbReference type="GeneID" id="18812407"/>
<name>F8NE66_SERL9</name>
<dbReference type="RefSeq" id="XP_007312332.1">
    <property type="nucleotide sequence ID" value="XM_007312270.1"/>
</dbReference>
<feature type="region of interest" description="Disordered" evidence="1">
    <location>
        <begin position="1"/>
        <end position="20"/>
    </location>
</feature>
<gene>
    <name evidence="2" type="ORF">SERLADRAFT_404612</name>
</gene>
<organism>
    <name type="scientific">Serpula lacrymans var. lacrymans (strain S7.9)</name>
    <name type="common">Dry rot fungus</name>
    <dbReference type="NCBI Taxonomy" id="578457"/>
    <lineage>
        <taxon>Eukaryota</taxon>
        <taxon>Fungi</taxon>
        <taxon>Dikarya</taxon>
        <taxon>Basidiomycota</taxon>
        <taxon>Agaricomycotina</taxon>
        <taxon>Agaricomycetes</taxon>
        <taxon>Agaricomycetidae</taxon>
        <taxon>Boletales</taxon>
        <taxon>Coniophorineae</taxon>
        <taxon>Serpulaceae</taxon>
        <taxon>Serpula</taxon>
    </lineage>
</organism>
<dbReference type="Proteomes" id="UP000008064">
    <property type="component" value="Unassembled WGS sequence"/>
</dbReference>